<proteinExistence type="predicted"/>
<name>A0A1J7IHA3_9PEZI</name>
<keyword evidence="3" id="KW-1185">Reference proteome</keyword>
<accession>A0A1J7IHA3</accession>
<organism evidence="2 3">
    <name type="scientific">Coniochaeta ligniaria NRRL 30616</name>
    <dbReference type="NCBI Taxonomy" id="1408157"/>
    <lineage>
        <taxon>Eukaryota</taxon>
        <taxon>Fungi</taxon>
        <taxon>Dikarya</taxon>
        <taxon>Ascomycota</taxon>
        <taxon>Pezizomycotina</taxon>
        <taxon>Sordariomycetes</taxon>
        <taxon>Sordariomycetidae</taxon>
        <taxon>Coniochaetales</taxon>
        <taxon>Coniochaetaceae</taxon>
        <taxon>Coniochaeta</taxon>
    </lineage>
</organism>
<dbReference type="AlphaFoldDB" id="A0A1J7IHA3"/>
<sequence length="459" mass="53468">MAVFTDLPLEVVAEVLKNLDSLESLSQIVLTCRHIYSAVKEIPAVVAATIRNEIPHALLPYAVAVQQAQDLVIPREYILHNLYERPAFLAAHLTRQPMSKVRMLLQTYKIIQKRATELATISWARVSRFLPPHPPALFLSPTENVRFCRAFYRVELWHAVFDYDPQAANYWAEDNEWYFSRFRPWELEQFRIVYRFLGQRLTEGWNRRTYKACTPVNLLTSIASCEVLTHDVECGYKGISCDDGDLLEKYQWKHQYLSKGIMFHDRMMKAISYDARRDLISSTWRDGSCVSLAQAAHWAAYNFPQRHLIHSMSEEELLSLLPRSLDDDTDGGSKLAWRLAMRYFSFGSQSRLGLFEWLWMVAYVFWDRDRVERHDYSAVFGLISERGLERETDIGHWSTDIGHWSTWREVQESMRERREIWEEGGSGYWSKGDLSRIDWLTNDPAELPGLEIGPSGLGL</sequence>
<dbReference type="STRING" id="1408157.A0A1J7IHA3"/>
<protein>
    <recommendedName>
        <fullName evidence="1">F-box domain-containing protein</fullName>
    </recommendedName>
</protein>
<dbReference type="InParanoid" id="A0A1J7IHA3"/>
<dbReference type="Proteomes" id="UP000182658">
    <property type="component" value="Unassembled WGS sequence"/>
</dbReference>
<dbReference type="OrthoDB" id="5427059at2759"/>
<evidence type="ECO:0000313" key="3">
    <source>
        <dbReference type="Proteomes" id="UP000182658"/>
    </source>
</evidence>
<feature type="domain" description="F-box" evidence="1">
    <location>
        <begin position="1"/>
        <end position="53"/>
    </location>
</feature>
<evidence type="ECO:0000259" key="1">
    <source>
        <dbReference type="PROSITE" id="PS50181"/>
    </source>
</evidence>
<dbReference type="InterPro" id="IPR001810">
    <property type="entry name" value="F-box_dom"/>
</dbReference>
<dbReference type="PROSITE" id="PS50181">
    <property type="entry name" value="FBOX"/>
    <property type="match status" value="1"/>
</dbReference>
<reference evidence="2 3" key="1">
    <citation type="submission" date="2016-10" db="EMBL/GenBank/DDBJ databases">
        <title>Draft genome sequence of Coniochaeta ligniaria NRRL30616, a lignocellulolytic fungus for bioabatement of inhibitors in plant biomass hydrolysates.</title>
        <authorList>
            <consortium name="DOE Joint Genome Institute"/>
            <person name="Jimenez D.J."/>
            <person name="Hector R.E."/>
            <person name="Riley R."/>
            <person name="Sun H."/>
            <person name="Grigoriev I.V."/>
            <person name="Van Elsas J.D."/>
            <person name="Nichols N.N."/>
        </authorList>
    </citation>
    <scope>NUCLEOTIDE SEQUENCE [LARGE SCALE GENOMIC DNA]</scope>
    <source>
        <strain evidence="2 3">NRRL 30616</strain>
    </source>
</reference>
<dbReference type="EMBL" id="KV875100">
    <property type="protein sequence ID" value="OIW26643.1"/>
    <property type="molecule type" value="Genomic_DNA"/>
</dbReference>
<evidence type="ECO:0000313" key="2">
    <source>
        <dbReference type="EMBL" id="OIW26643.1"/>
    </source>
</evidence>
<gene>
    <name evidence="2" type="ORF">CONLIGDRAFT_707031</name>
</gene>